<dbReference type="OrthoDB" id="7632681at2"/>
<feature type="compositionally biased region" description="Polar residues" evidence="1">
    <location>
        <begin position="116"/>
        <end position="130"/>
    </location>
</feature>
<feature type="signal peptide" evidence="2">
    <location>
        <begin position="1"/>
        <end position="29"/>
    </location>
</feature>
<protein>
    <recommendedName>
        <fullName evidence="3">Apple domain-containing protein</fullName>
    </recommendedName>
</protein>
<feature type="chain" id="PRO_5017246254" description="Apple domain-containing protein" evidence="2">
    <location>
        <begin position="30"/>
        <end position="402"/>
    </location>
</feature>
<dbReference type="AlphaFoldDB" id="A0A399RHT4"/>
<feature type="compositionally biased region" description="Low complexity" evidence="1">
    <location>
        <begin position="186"/>
        <end position="206"/>
    </location>
</feature>
<feature type="compositionally biased region" description="Polar residues" evidence="1">
    <location>
        <begin position="175"/>
        <end position="185"/>
    </location>
</feature>
<evidence type="ECO:0000259" key="3">
    <source>
        <dbReference type="Pfam" id="PF14295"/>
    </source>
</evidence>
<feature type="compositionally biased region" description="Low complexity" evidence="1">
    <location>
        <begin position="226"/>
        <end position="287"/>
    </location>
</feature>
<feature type="region of interest" description="Disordered" evidence="1">
    <location>
        <begin position="78"/>
        <end position="402"/>
    </location>
</feature>
<feature type="compositionally biased region" description="Polar residues" evidence="1">
    <location>
        <begin position="86"/>
        <end position="101"/>
    </location>
</feature>
<feature type="compositionally biased region" description="Low complexity" evidence="1">
    <location>
        <begin position="135"/>
        <end position="145"/>
    </location>
</feature>
<evidence type="ECO:0000313" key="4">
    <source>
        <dbReference type="EMBL" id="RIJ31176.1"/>
    </source>
</evidence>
<dbReference type="Gene3D" id="3.50.4.10">
    <property type="entry name" value="Hepatocyte Growth Factor"/>
    <property type="match status" value="1"/>
</dbReference>
<dbReference type="RefSeq" id="WP_119452677.1">
    <property type="nucleotide sequence ID" value="NZ_QWGA01000003.1"/>
</dbReference>
<sequence length="402" mass="41665">MSFSAKPALLGRLTALAIMATGLTAPALADDAVETDSYRVGQTYSSERARGLQACAQSCAEDQRCVAWSLTPPTFRVGPRCELKSSAGQSQSRPGYTSGLSGVSAAPQISRAPVQSAATTQTRPSRSQTLAGGYAQTRQTAATTASMPPSPNGAATSHMLPTPVTPSVQRAPVRQQAQPTTRTQLASNTTTRAATTSVASQARTQQVSRQPSASTPTITSRVTTRPVQSPAATAVAAQRPAASSAPTRAVTRRTVSSSTPAPTQAQRQAAAAAAATSNVSRAASTSTQRPTAPPTSAAVDTRPPLPRPSRLPSLPSPLQRNGTAYSVQRMGNMPGDAEAAAGYVDGLPANSRVEPIARNNRERERSSDDENGSDEEASWPEGYPEYPDPLGGPIGSTVMDED</sequence>
<keyword evidence="5" id="KW-1185">Reference proteome</keyword>
<gene>
    <name evidence="4" type="ORF">D1222_02615</name>
</gene>
<evidence type="ECO:0000256" key="2">
    <source>
        <dbReference type="SAM" id="SignalP"/>
    </source>
</evidence>
<comment type="caution">
    <text evidence="4">The sequence shown here is derived from an EMBL/GenBank/DDBJ whole genome shotgun (WGS) entry which is preliminary data.</text>
</comment>
<dbReference type="InterPro" id="IPR003609">
    <property type="entry name" value="Pan_app"/>
</dbReference>
<dbReference type="EMBL" id="QWGA01000003">
    <property type="protein sequence ID" value="RIJ31176.1"/>
    <property type="molecule type" value="Genomic_DNA"/>
</dbReference>
<reference evidence="4 5" key="1">
    <citation type="submission" date="2018-08" db="EMBL/GenBank/DDBJ databases">
        <title>Henriciella mobilis sp. nov., isolated from seawater.</title>
        <authorList>
            <person name="Cheng H."/>
            <person name="Wu Y.-H."/>
            <person name="Xu X.-W."/>
            <person name="Guo L.-L."/>
        </authorList>
    </citation>
    <scope>NUCLEOTIDE SEQUENCE [LARGE SCALE GENOMIC DNA]</scope>
    <source>
        <strain evidence="4 5">CCUG67844</strain>
    </source>
</reference>
<feature type="compositionally biased region" description="Polar residues" evidence="1">
    <location>
        <begin position="207"/>
        <end position="225"/>
    </location>
</feature>
<name>A0A399RHT4_9PROT</name>
<feature type="compositionally biased region" description="Basic and acidic residues" evidence="1">
    <location>
        <begin position="359"/>
        <end position="368"/>
    </location>
</feature>
<dbReference type="Pfam" id="PF14295">
    <property type="entry name" value="PAN_4"/>
    <property type="match status" value="1"/>
</dbReference>
<evidence type="ECO:0000313" key="5">
    <source>
        <dbReference type="Proteomes" id="UP000265845"/>
    </source>
</evidence>
<keyword evidence="2" id="KW-0732">Signal</keyword>
<organism evidence="4 5">
    <name type="scientific">Henriciella algicola</name>
    <dbReference type="NCBI Taxonomy" id="1608422"/>
    <lineage>
        <taxon>Bacteria</taxon>
        <taxon>Pseudomonadati</taxon>
        <taxon>Pseudomonadota</taxon>
        <taxon>Alphaproteobacteria</taxon>
        <taxon>Hyphomonadales</taxon>
        <taxon>Hyphomonadaceae</taxon>
        <taxon>Henriciella</taxon>
    </lineage>
</organism>
<dbReference type="Proteomes" id="UP000265845">
    <property type="component" value="Unassembled WGS sequence"/>
</dbReference>
<feature type="compositionally biased region" description="Acidic residues" evidence="1">
    <location>
        <begin position="369"/>
        <end position="378"/>
    </location>
</feature>
<evidence type="ECO:0000256" key="1">
    <source>
        <dbReference type="SAM" id="MobiDB-lite"/>
    </source>
</evidence>
<accession>A0A399RHT4</accession>
<proteinExistence type="predicted"/>
<feature type="domain" description="Apple" evidence="3">
    <location>
        <begin position="41"/>
        <end position="84"/>
    </location>
</feature>